<dbReference type="EMBL" id="FTPU01000095">
    <property type="protein sequence ID" value="SIT99063.1"/>
    <property type="molecule type" value="Genomic_DNA"/>
</dbReference>
<evidence type="ECO:0000313" key="1">
    <source>
        <dbReference type="EMBL" id="SIT99063.1"/>
    </source>
</evidence>
<proteinExistence type="predicted"/>
<reference evidence="2" key="1">
    <citation type="submission" date="2016-10" db="EMBL/GenBank/DDBJ databases">
        <authorList>
            <person name="Varghese N."/>
            <person name="Submissions S."/>
        </authorList>
    </citation>
    <scope>NUCLEOTIDE SEQUENCE [LARGE SCALE GENOMIC DNA]</scope>
    <source>
        <strain evidence="2">DSM 19482</strain>
    </source>
</reference>
<keyword evidence="2" id="KW-1185">Reference proteome</keyword>
<dbReference type="AlphaFoldDB" id="A0A1U7Q1K0"/>
<dbReference type="RefSeq" id="WP_076784615.1">
    <property type="nucleotide sequence ID" value="NZ_FTPU01000095.1"/>
</dbReference>
<sequence length="73" mass="8367">MPQYSVKVKVNFTSKSKRVEKGLEVKILSNISSVANMFSQGKNEIINSFKNNFGVEIDQMFIQSSYFEIIKLN</sequence>
<dbReference type="Proteomes" id="UP000187261">
    <property type="component" value="Unassembled WGS sequence"/>
</dbReference>
<evidence type="ECO:0000313" key="2">
    <source>
        <dbReference type="Proteomes" id="UP000187261"/>
    </source>
</evidence>
<accession>A0A1U7Q1K0</accession>
<protein>
    <submittedName>
        <fullName evidence="1">Uncharacterized protein</fullName>
    </submittedName>
</protein>
<gene>
    <name evidence="1" type="ORF">SAMN05660493_03346</name>
</gene>
<organism evidence="1 2">
    <name type="scientific">Epilithonimonas bovis DSM 19482</name>
    <dbReference type="NCBI Taxonomy" id="1121284"/>
    <lineage>
        <taxon>Bacteria</taxon>
        <taxon>Pseudomonadati</taxon>
        <taxon>Bacteroidota</taxon>
        <taxon>Flavobacteriia</taxon>
        <taxon>Flavobacteriales</taxon>
        <taxon>Weeksellaceae</taxon>
        <taxon>Chryseobacterium group</taxon>
        <taxon>Epilithonimonas</taxon>
    </lineage>
</organism>
<name>A0A1U7Q1K0_9FLAO</name>